<reference evidence="9" key="1">
    <citation type="journal article" date="2020" name="Stud. Mycol.">
        <title>101 Dothideomycetes genomes: a test case for predicting lifestyles and emergence of pathogens.</title>
        <authorList>
            <person name="Haridas S."/>
            <person name="Albert R."/>
            <person name="Binder M."/>
            <person name="Bloem J."/>
            <person name="Labutti K."/>
            <person name="Salamov A."/>
            <person name="Andreopoulos B."/>
            <person name="Baker S."/>
            <person name="Barry K."/>
            <person name="Bills G."/>
            <person name="Bluhm B."/>
            <person name="Cannon C."/>
            <person name="Castanera R."/>
            <person name="Culley D."/>
            <person name="Daum C."/>
            <person name="Ezra D."/>
            <person name="Gonzalez J."/>
            <person name="Henrissat B."/>
            <person name="Kuo A."/>
            <person name="Liang C."/>
            <person name="Lipzen A."/>
            <person name="Lutzoni F."/>
            <person name="Magnuson J."/>
            <person name="Mondo S."/>
            <person name="Nolan M."/>
            <person name="Ohm R."/>
            <person name="Pangilinan J."/>
            <person name="Park H.-J."/>
            <person name="Ramirez L."/>
            <person name="Alfaro M."/>
            <person name="Sun H."/>
            <person name="Tritt A."/>
            <person name="Yoshinaga Y."/>
            <person name="Zwiers L.-H."/>
            <person name="Turgeon B."/>
            <person name="Goodwin S."/>
            <person name="Spatafora J."/>
            <person name="Crous P."/>
            <person name="Grigoriev I."/>
        </authorList>
    </citation>
    <scope>NUCLEOTIDE SEQUENCE</scope>
    <source>
        <strain evidence="9">CBS 260.36</strain>
    </source>
</reference>
<feature type="region of interest" description="Disordered" evidence="6">
    <location>
        <begin position="1"/>
        <end position="82"/>
    </location>
</feature>
<dbReference type="InterPro" id="IPR006011">
    <property type="entry name" value="Syntaxin_N"/>
</dbReference>
<dbReference type="InterPro" id="IPR045242">
    <property type="entry name" value="Syntaxin"/>
</dbReference>
<dbReference type="Pfam" id="PF05739">
    <property type="entry name" value="SNARE"/>
    <property type="match status" value="1"/>
</dbReference>
<dbReference type="Pfam" id="PF00804">
    <property type="entry name" value="Syntaxin"/>
    <property type="match status" value="1"/>
</dbReference>
<dbReference type="GO" id="GO:0005484">
    <property type="term" value="F:SNAP receptor activity"/>
    <property type="evidence" value="ECO:0007669"/>
    <property type="project" value="TreeGrafter"/>
</dbReference>
<organism evidence="9 10">
    <name type="scientific">Myriangium duriaei CBS 260.36</name>
    <dbReference type="NCBI Taxonomy" id="1168546"/>
    <lineage>
        <taxon>Eukaryota</taxon>
        <taxon>Fungi</taxon>
        <taxon>Dikarya</taxon>
        <taxon>Ascomycota</taxon>
        <taxon>Pezizomycotina</taxon>
        <taxon>Dothideomycetes</taxon>
        <taxon>Dothideomycetidae</taxon>
        <taxon>Myriangiales</taxon>
        <taxon>Myriangiaceae</taxon>
        <taxon>Myriangium</taxon>
    </lineage>
</organism>
<dbReference type="GO" id="GO:0012505">
    <property type="term" value="C:endomembrane system"/>
    <property type="evidence" value="ECO:0007669"/>
    <property type="project" value="TreeGrafter"/>
</dbReference>
<gene>
    <name evidence="9" type="ORF">K461DRAFT_319334</name>
</gene>
<comment type="subcellular location">
    <subcellularLocation>
        <location evidence="1">Membrane</location>
        <topology evidence="1">Single-pass type IV membrane protein</topology>
    </subcellularLocation>
</comment>
<dbReference type="Gene3D" id="1.20.58.70">
    <property type="match status" value="1"/>
</dbReference>
<evidence type="ECO:0000259" key="8">
    <source>
        <dbReference type="PROSITE" id="PS50192"/>
    </source>
</evidence>
<evidence type="ECO:0000256" key="1">
    <source>
        <dbReference type="ARBA" id="ARBA00004211"/>
    </source>
</evidence>
<evidence type="ECO:0000313" key="10">
    <source>
        <dbReference type="Proteomes" id="UP000799439"/>
    </source>
</evidence>
<dbReference type="GO" id="GO:0006886">
    <property type="term" value="P:intracellular protein transport"/>
    <property type="evidence" value="ECO:0007669"/>
    <property type="project" value="TreeGrafter"/>
</dbReference>
<comment type="similarity">
    <text evidence="2">Belongs to the syntaxin family.</text>
</comment>
<evidence type="ECO:0000313" key="9">
    <source>
        <dbReference type="EMBL" id="KAF2154821.1"/>
    </source>
</evidence>
<dbReference type="SUPFAM" id="SSF47661">
    <property type="entry name" value="t-snare proteins"/>
    <property type="match status" value="1"/>
</dbReference>
<dbReference type="CDD" id="cd15849">
    <property type="entry name" value="SNARE_Sso1"/>
    <property type="match status" value="1"/>
</dbReference>
<comment type="caution">
    <text evidence="9">The sequence shown here is derived from an EMBL/GenBank/DDBJ whole genome shotgun (WGS) entry which is preliminary data.</text>
</comment>
<accession>A0A9P4J577</accession>
<feature type="compositionally biased region" description="Polar residues" evidence="6">
    <location>
        <begin position="1"/>
        <end position="10"/>
    </location>
</feature>
<dbReference type="PANTHER" id="PTHR19957">
    <property type="entry name" value="SYNTAXIN"/>
    <property type="match status" value="1"/>
</dbReference>
<name>A0A9P4J577_9PEZI</name>
<dbReference type="GO" id="GO:0048278">
    <property type="term" value="P:vesicle docking"/>
    <property type="evidence" value="ECO:0007669"/>
    <property type="project" value="TreeGrafter"/>
</dbReference>
<dbReference type="PANTHER" id="PTHR19957:SF307">
    <property type="entry name" value="PROTEIN SSO1-RELATED"/>
    <property type="match status" value="1"/>
</dbReference>
<dbReference type="EMBL" id="ML996083">
    <property type="protein sequence ID" value="KAF2154821.1"/>
    <property type="molecule type" value="Genomic_DNA"/>
</dbReference>
<sequence>MSSNPYSSYGGNPYAPTDNTQTQPQAQAQTSHNPYAPGGGYGQSNPYGSPTHNTTVAGTPYQQQPAAPDTTLPQPGSQPLSNSDFLARVESAKTSILTLTSQISTIASLHQRSLSSTSASSSALEAQTAETQVLTTSIRDQIKFLETDAARSGESNKLKSAQVGQLKSSFKRQLEEFRSAEVDYERKYREQIARQYRIVNPEASEEEVREAADANWGDEGVFQTALKSNRTATATTVLSAVRQRHADIQTIEQTLVQLNQLFEDLASAVVLQEPAVQAAEQRTDEVKRDTEAGNVQLGKGIEHARRARKLKWWCLLIVVLILIAVGLIVGLVVGLNKNK</sequence>
<keyword evidence="5 7" id="KW-0472">Membrane</keyword>
<dbReference type="AlphaFoldDB" id="A0A9P4J577"/>
<dbReference type="PROSITE" id="PS50192">
    <property type="entry name" value="T_SNARE"/>
    <property type="match status" value="1"/>
</dbReference>
<dbReference type="InterPro" id="IPR000727">
    <property type="entry name" value="T_SNARE_dom"/>
</dbReference>
<feature type="transmembrane region" description="Helical" evidence="7">
    <location>
        <begin position="312"/>
        <end position="335"/>
    </location>
</feature>
<keyword evidence="4 7" id="KW-1133">Transmembrane helix</keyword>
<dbReference type="GO" id="GO:0000149">
    <property type="term" value="F:SNARE binding"/>
    <property type="evidence" value="ECO:0007669"/>
    <property type="project" value="TreeGrafter"/>
</dbReference>
<proteinExistence type="inferred from homology"/>
<evidence type="ECO:0000256" key="2">
    <source>
        <dbReference type="ARBA" id="ARBA00009063"/>
    </source>
</evidence>
<dbReference type="GO" id="GO:0006887">
    <property type="term" value="P:exocytosis"/>
    <property type="evidence" value="ECO:0007669"/>
    <property type="project" value="TreeGrafter"/>
</dbReference>
<evidence type="ECO:0000256" key="3">
    <source>
        <dbReference type="ARBA" id="ARBA00022692"/>
    </source>
</evidence>
<protein>
    <submittedName>
        <fullName evidence="9">t-SNARE</fullName>
    </submittedName>
</protein>
<keyword evidence="3 7" id="KW-0812">Transmembrane</keyword>
<dbReference type="SMART" id="SM00503">
    <property type="entry name" value="SynN"/>
    <property type="match status" value="1"/>
</dbReference>
<evidence type="ECO:0000256" key="5">
    <source>
        <dbReference type="ARBA" id="ARBA00023136"/>
    </source>
</evidence>
<evidence type="ECO:0000256" key="6">
    <source>
        <dbReference type="SAM" id="MobiDB-lite"/>
    </source>
</evidence>
<evidence type="ECO:0000256" key="7">
    <source>
        <dbReference type="SAM" id="Phobius"/>
    </source>
</evidence>
<feature type="compositionally biased region" description="Low complexity" evidence="6">
    <location>
        <begin position="15"/>
        <end position="30"/>
    </location>
</feature>
<dbReference type="InterPro" id="IPR010989">
    <property type="entry name" value="SNARE"/>
</dbReference>
<evidence type="ECO:0000256" key="4">
    <source>
        <dbReference type="ARBA" id="ARBA00022989"/>
    </source>
</evidence>
<dbReference type="OrthoDB" id="10255013at2759"/>
<feature type="domain" description="T-SNARE coiled-coil homology" evidence="8">
    <location>
        <begin position="238"/>
        <end position="300"/>
    </location>
</feature>
<feature type="compositionally biased region" description="Polar residues" evidence="6">
    <location>
        <begin position="43"/>
        <end position="82"/>
    </location>
</feature>
<dbReference type="GO" id="GO:0005886">
    <property type="term" value="C:plasma membrane"/>
    <property type="evidence" value="ECO:0007669"/>
    <property type="project" value="TreeGrafter"/>
</dbReference>
<dbReference type="GO" id="GO:0031201">
    <property type="term" value="C:SNARE complex"/>
    <property type="evidence" value="ECO:0007669"/>
    <property type="project" value="TreeGrafter"/>
</dbReference>
<keyword evidence="10" id="KW-1185">Reference proteome</keyword>
<dbReference type="Proteomes" id="UP000799439">
    <property type="component" value="Unassembled WGS sequence"/>
</dbReference>
<dbReference type="GO" id="GO:0006906">
    <property type="term" value="P:vesicle fusion"/>
    <property type="evidence" value="ECO:0007669"/>
    <property type="project" value="TreeGrafter"/>
</dbReference>